<evidence type="ECO:0000256" key="3">
    <source>
        <dbReference type="ARBA" id="ARBA00004988"/>
    </source>
</evidence>
<dbReference type="InterPro" id="IPR004788">
    <property type="entry name" value="Ribose5P_isomerase_type_A"/>
</dbReference>
<dbReference type="GO" id="GO:0009052">
    <property type="term" value="P:pentose-phosphate shunt, non-oxidative branch"/>
    <property type="evidence" value="ECO:0007669"/>
    <property type="project" value="InterPro"/>
</dbReference>
<keyword evidence="9 11" id="KW-0472">Membrane</keyword>
<dbReference type="eggNOG" id="KOG3075">
    <property type="taxonomic scope" value="Eukaryota"/>
</dbReference>
<dbReference type="CDD" id="cd01398">
    <property type="entry name" value="RPI_A"/>
    <property type="match status" value="1"/>
</dbReference>
<dbReference type="EC" id="5.3.1.6" evidence="5"/>
<dbReference type="GeneID" id="104595031"/>
<organism evidence="12 13">
    <name type="scientific">Nelumbo nucifera</name>
    <name type="common">Sacred lotus</name>
    <dbReference type="NCBI Taxonomy" id="4432"/>
    <lineage>
        <taxon>Eukaryota</taxon>
        <taxon>Viridiplantae</taxon>
        <taxon>Streptophyta</taxon>
        <taxon>Embryophyta</taxon>
        <taxon>Tracheophyta</taxon>
        <taxon>Spermatophyta</taxon>
        <taxon>Magnoliopsida</taxon>
        <taxon>Proteales</taxon>
        <taxon>Nelumbonaceae</taxon>
        <taxon>Nelumbo</taxon>
    </lineage>
</organism>
<dbReference type="PANTHER" id="PTHR43748">
    <property type="entry name" value="RIBOSE-5-PHOSPHATE ISOMERASE 3, CHLOROPLASTIC-RELATED"/>
    <property type="match status" value="1"/>
</dbReference>
<feature type="transmembrane region" description="Helical" evidence="11">
    <location>
        <begin position="6"/>
        <end position="26"/>
    </location>
</feature>
<dbReference type="PANTHER" id="PTHR43748:SF2">
    <property type="entry name" value="RIBOSE-5-PHOSPHATE ISOMERASE 2-RELATED"/>
    <property type="match status" value="1"/>
</dbReference>
<evidence type="ECO:0000313" key="12">
    <source>
        <dbReference type="Proteomes" id="UP000189703"/>
    </source>
</evidence>
<keyword evidence="6" id="KW-0813">Transport</keyword>
<dbReference type="KEGG" id="nnu:104595031"/>
<accession>A0A1U7ZPS1</accession>
<name>A0A1U7ZPS1_NELNU</name>
<comment type="similarity">
    <text evidence="4">Belongs to the ribose 5-phosphate isomerase family.</text>
</comment>
<comment type="pathway">
    <text evidence="3">Carbohydrate degradation; pentose phosphate pathway; D-ribose 5-phosphate from D-ribulose 5-phosphate (non-oxidative stage): step 1/1.</text>
</comment>
<dbReference type="Pfam" id="PF06026">
    <property type="entry name" value="Rib_5-P_isom_A"/>
    <property type="match status" value="1"/>
</dbReference>
<dbReference type="SUPFAM" id="SSF100950">
    <property type="entry name" value="NagB/RpiA/CoA transferase-like"/>
    <property type="match status" value="1"/>
</dbReference>
<dbReference type="GO" id="GO:0004751">
    <property type="term" value="F:ribose-5-phosphate isomerase activity"/>
    <property type="evidence" value="ECO:0007669"/>
    <property type="project" value="UniProtKB-EC"/>
</dbReference>
<dbReference type="Gene3D" id="3.30.70.260">
    <property type="match status" value="1"/>
</dbReference>
<evidence type="ECO:0000256" key="6">
    <source>
        <dbReference type="ARBA" id="ARBA00022448"/>
    </source>
</evidence>
<keyword evidence="10 13" id="KW-0413">Isomerase</keyword>
<evidence type="ECO:0000313" key="13">
    <source>
        <dbReference type="RefSeq" id="XP_010253882.1"/>
    </source>
</evidence>
<dbReference type="NCBIfam" id="TIGR00021">
    <property type="entry name" value="rpiA"/>
    <property type="match status" value="1"/>
</dbReference>
<dbReference type="Gene3D" id="3.40.50.1360">
    <property type="match status" value="1"/>
</dbReference>
<dbReference type="OrthoDB" id="1555531at2759"/>
<dbReference type="UniPathway" id="UPA00115">
    <property type="reaction ID" value="UER00412"/>
</dbReference>
<evidence type="ECO:0000256" key="8">
    <source>
        <dbReference type="ARBA" id="ARBA00022989"/>
    </source>
</evidence>
<proteinExistence type="inferred from homology"/>
<sequence>MHKLNLTVGIIPSLNVVAGLLDFFFVKSWTGFLSKLGFSIAPFTRQENTVIQSCIVACYGLAFSDVGVSRLLGSTAWFAVNRIGELLQQGKLKNIVGIPTSKQTHEQALSLGIPLFDLDKHPVLDLAIDDADEADPYLNLVKGKGGYLLGEKMVEGACWKFVVIVDESKLVDHLGGSGLAMPVEIVPFCWKFTAYRLQRLFEYAGCVAKLRTCGENVEPFVTENANYIVDLYFKKDIGDLKVASDSILSEQDAFTKD</sequence>
<evidence type="ECO:0000256" key="2">
    <source>
        <dbReference type="ARBA" id="ARBA00004141"/>
    </source>
</evidence>
<evidence type="ECO:0000256" key="1">
    <source>
        <dbReference type="ARBA" id="ARBA00001713"/>
    </source>
</evidence>
<evidence type="ECO:0000256" key="11">
    <source>
        <dbReference type="SAM" id="Phobius"/>
    </source>
</evidence>
<keyword evidence="8 11" id="KW-1133">Transmembrane helix</keyword>
<keyword evidence="7 11" id="KW-0812">Transmembrane</keyword>
<dbReference type="InParanoid" id="A0A1U7ZPS1"/>
<evidence type="ECO:0000256" key="5">
    <source>
        <dbReference type="ARBA" id="ARBA00011959"/>
    </source>
</evidence>
<dbReference type="InterPro" id="IPR004813">
    <property type="entry name" value="OPT"/>
</dbReference>
<dbReference type="InterPro" id="IPR050262">
    <property type="entry name" value="Ribose-5P_isomerase"/>
</dbReference>
<dbReference type="Pfam" id="PF03169">
    <property type="entry name" value="OPT"/>
    <property type="match status" value="1"/>
</dbReference>
<dbReference type="GO" id="GO:0035673">
    <property type="term" value="F:oligopeptide transmembrane transporter activity"/>
    <property type="evidence" value="ECO:0007669"/>
    <property type="project" value="InterPro"/>
</dbReference>
<dbReference type="AlphaFoldDB" id="A0A1U7ZPS1"/>
<keyword evidence="12" id="KW-1185">Reference proteome</keyword>
<comment type="subcellular location">
    <subcellularLocation>
        <location evidence="2">Membrane</location>
        <topology evidence="2">Multi-pass membrane protein</topology>
    </subcellularLocation>
</comment>
<dbReference type="InterPro" id="IPR037171">
    <property type="entry name" value="NagB/RpiA_transferase-like"/>
</dbReference>
<evidence type="ECO:0000256" key="7">
    <source>
        <dbReference type="ARBA" id="ARBA00022692"/>
    </source>
</evidence>
<protein>
    <recommendedName>
        <fullName evidence="5">ribose-5-phosphate isomerase</fullName>
        <ecNumber evidence="5">5.3.1.6</ecNumber>
    </recommendedName>
</protein>
<reference evidence="13" key="1">
    <citation type="submission" date="2025-08" db="UniProtKB">
        <authorList>
            <consortium name="RefSeq"/>
        </authorList>
    </citation>
    <scope>IDENTIFICATION</scope>
</reference>
<dbReference type="GO" id="GO:0016020">
    <property type="term" value="C:membrane"/>
    <property type="evidence" value="ECO:0007669"/>
    <property type="project" value="UniProtKB-SubCell"/>
</dbReference>
<evidence type="ECO:0000256" key="9">
    <source>
        <dbReference type="ARBA" id="ARBA00023136"/>
    </source>
</evidence>
<dbReference type="STRING" id="4432.A0A1U7ZPS1"/>
<evidence type="ECO:0000256" key="10">
    <source>
        <dbReference type="ARBA" id="ARBA00023235"/>
    </source>
</evidence>
<comment type="catalytic activity">
    <reaction evidence="1">
        <text>aldehydo-D-ribose 5-phosphate = D-ribulose 5-phosphate</text>
        <dbReference type="Rhea" id="RHEA:14657"/>
        <dbReference type="ChEBI" id="CHEBI:58121"/>
        <dbReference type="ChEBI" id="CHEBI:58273"/>
        <dbReference type="EC" id="5.3.1.6"/>
    </reaction>
</comment>
<dbReference type="Proteomes" id="UP000189703">
    <property type="component" value="Unplaced"/>
</dbReference>
<evidence type="ECO:0000256" key="4">
    <source>
        <dbReference type="ARBA" id="ARBA00008088"/>
    </source>
</evidence>
<gene>
    <name evidence="13" type="primary">LOC104595031</name>
</gene>
<dbReference type="RefSeq" id="XP_010253882.1">
    <property type="nucleotide sequence ID" value="XM_010255580.1"/>
</dbReference>